<name>A0A0R1JN85_9LACO</name>
<keyword evidence="10" id="KW-0119">Carbohydrate metabolism</keyword>
<dbReference type="PANTHER" id="PTHR42742">
    <property type="entry name" value="TRANSCRIPTIONAL REPRESSOR MPRA"/>
    <property type="match status" value="1"/>
</dbReference>
<keyword evidence="3" id="KW-0808">Transferase</keyword>
<evidence type="ECO:0000256" key="1">
    <source>
        <dbReference type="ARBA" id="ARBA00001946"/>
    </source>
</evidence>
<dbReference type="PATRIC" id="fig|1291734.4.peg.1357"/>
<evidence type="ECO:0000256" key="3">
    <source>
        <dbReference type="ARBA" id="ARBA00022679"/>
    </source>
</evidence>
<evidence type="ECO:0000256" key="9">
    <source>
        <dbReference type="ARBA" id="ARBA00022842"/>
    </source>
</evidence>
<accession>A0A0R1JN85</accession>
<evidence type="ECO:0000256" key="2">
    <source>
        <dbReference type="ARBA" id="ARBA00006479"/>
    </source>
</evidence>
<dbReference type="SUPFAM" id="SSF53067">
    <property type="entry name" value="Actin-like ATPase domain"/>
    <property type="match status" value="1"/>
</dbReference>
<evidence type="ECO:0000256" key="4">
    <source>
        <dbReference type="ARBA" id="ARBA00022723"/>
    </source>
</evidence>
<dbReference type="GO" id="GO:0046872">
    <property type="term" value="F:metal ion binding"/>
    <property type="evidence" value="ECO:0007669"/>
    <property type="project" value="UniProtKB-KW"/>
</dbReference>
<dbReference type="InterPro" id="IPR000600">
    <property type="entry name" value="ROK"/>
</dbReference>
<protein>
    <recommendedName>
        <fullName evidence="11">fructokinase</fullName>
        <ecNumber evidence="11">2.7.1.4</ecNumber>
    </recommendedName>
</protein>
<gene>
    <name evidence="13" type="ORF">FD02_GL001320</name>
</gene>
<evidence type="ECO:0000256" key="10">
    <source>
        <dbReference type="ARBA" id="ARBA00023277"/>
    </source>
</evidence>
<dbReference type="InterPro" id="IPR043129">
    <property type="entry name" value="ATPase_NBD"/>
</dbReference>
<dbReference type="AlphaFoldDB" id="A0A0R1JN85"/>
<evidence type="ECO:0000313" key="13">
    <source>
        <dbReference type="EMBL" id="KRK72901.1"/>
    </source>
</evidence>
<evidence type="ECO:0000256" key="8">
    <source>
        <dbReference type="ARBA" id="ARBA00022840"/>
    </source>
</evidence>
<dbReference type="InterPro" id="IPR051804">
    <property type="entry name" value="Carb_Metab_Reg_Kinase/Isom"/>
</dbReference>
<sequence>MFHLTELLGSIEAGGTKFVLATADADFNIQDRDRIPTTTPAETIQGCIDFFTAHPVAALGLGSFGPIDQNLKSPTYGRILATPKPGWANTDIVGELKAALHIPIFFTTDVNASVYGEYIQGAAKDVDSAVYFTIGTGIGGGAIQDGHFIGGRSHSEMGHATVMQHPDDDFAGVCPFHGNKCFEGLASGPAIEKRTGKRGEDLPRTDRVFDFVSYYVAQLCLDAYLNLMPEKIILGGSVISATELPKVRKYMKELNNGYVTMPDDLVVLTEFANNASATVGDFALAKQVLGE</sequence>
<keyword evidence="8" id="KW-0067">ATP-binding</keyword>
<dbReference type="EMBL" id="AZDJ01000016">
    <property type="protein sequence ID" value="KRK72901.1"/>
    <property type="molecule type" value="Genomic_DNA"/>
</dbReference>
<comment type="caution">
    <text evidence="13">The sequence shown here is derived from an EMBL/GenBank/DDBJ whole genome shotgun (WGS) entry which is preliminary data.</text>
</comment>
<dbReference type="GO" id="GO:0005524">
    <property type="term" value="F:ATP binding"/>
    <property type="evidence" value="ECO:0007669"/>
    <property type="project" value="UniProtKB-KW"/>
</dbReference>
<keyword evidence="6 13" id="KW-0418">Kinase</keyword>
<dbReference type="PANTHER" id="PTHR42742:SF3">
    <property type="entry name" value="FRUCTOKINASE"/>
    <property type="match status" value="1"/>
</dbReference>
<dbReference type="Gene3D" id="3.30.420.40">
    <property type="match status" value="2"/>
</dbReference>
<dbReference type="STRING" id="1291734.FD02_GL001320"/>
<keyword evidence="5" id="KW-0547">Nucleotide-binding</keyword>
<dbReference type="Proteomes" id="UP000051804">
    <property type="component" value="Unassembled WGS sequence"/>
</dbReference>
<dbReference type="EC" id="2.7.1.4" evidence="11"/>
<evidence type="ECO:0000313" key="14">
    <source>
        <dbReference type="Proteomes" id="UP000051804"/>
    </source>
</evidence>
<comment type="cofactor">
    <cofactor evidence="1">
        <name>Mg(2+)</name>
        <dbReference type="ChEBI" id="CHEBI:18420"/>
    </cofactor>
</comment>
<evidence type="ECO:0000256" key="11">
    <source>
        <dbReference type="ARBA" id="ARBA00038887"/>
    </source>
</evidence>
<dbReference type="GO" id="GO:0008865">
    <property type="term" value="F:fructokinase activity"/>
    <property type="evidence" value="ECO:0007669"/>
    <property type="project" value="UniProtKB-EC"/>
</dbReference>
<organism evidence="13 14">
    <name type="scientific">Lacticaseibacillus nasuensis JCM 17158</name>
    <dbReference type="NCBI Taxonomy" id="1291734"/>
    <lineage>
        <taxon>Bacteria</taxon>
        <taxon>Bacillati</taxon>
        <taxon>Bacillota</taxon>
        <taxon>Bacilli</taxon>
        <taxon>Lactobacillales</taxon>
        <taxon>Lactobacillaceae</taxon>
        <taxon>Lacticaseibacillus</taxon>
    </lineage>
</organism>
<comment type="catalytic activity">
    <reaction evidence="12">
        <text>D-fructose + ATP = D-fructose 6-phosphate + ADP + H(+)</text>
        <dbReference type="Rhea" id="RHEA:16125"/>
        <dbReference type="ChEBI" id="CHEBI:15378"/>
        <dbReference type="ChEBI" id="CHEBI:30616"/>
        <dbReference type="ChEBI" id="CHEBI:37721"/>
        <dbReference type="ChEBI" id="CHEBI:61527"/>
        <dbReference type="ChEBI" id="CHEBI:456216"/>
        <dbReference type="EC" id="2.7.1.4"/>
    </reaction>
</comment>
<evidence type="ECO:0000256" key="12">
    <source>
        <dbReference type="ARBA" id="ARBA00048451"/>
    </source>
</evidence>
<keyword evidence="7" id="KW-0862">Zinc</keyword>
<evidence type="ECO:0000256" key="5">
    <source>
        <dbReference type="ARBA" id="ARBA00022741"/>
    </source>
</evidence>
<keyword evidence="14" id="KW-1185">Reference proteome</keyword>
<dbReference type="FunFam" id="3.30.420.40:FF:000153">
    <property type="entry name" value="Putative fructokinase"/>
    <property type="match status" value="1"/>
</dbReference>
<keyword evidence="4" id="KW-0479">Metal-binding</keyword>
<proteinExistence type="inferred from homology"/>
<reference evidence="13 14" key="1">
    <citation type="journal article" date="2015" name="Genome Announc.">
        <title>Expanding the biotechnology potential of lactobacilli through comparative genomics of 213 strains and associated genera.</title>
        <authorList>
            <person name="Sun Z."/>
            <person name="Harris H.M."/>
            <person name="McCann A."/>
            <person name="Guo C."/>
            <person name="Argimon S."/>
            <person name="Zhang W."/>
            <person name="Yang X."/>
            <person name="Jeffery I.B."/>
            <person name="Cooney J.C."/>
            <person name="Kagawa T.F."/>
            <person name="Liu W."/>
            <person name="Song Y."/>
            <person name="Salvetti E."/>
            <person name="Wrobel A."/>
            <person name="Rasinkangas P."/>
            <person name="Parkhill J."/>
            <person name="Rea M.C."/>
            <person name="O'Sullivan O."/>
            <person name="Ritari J."/>
            <person name="Douillard F.P."/>
            <person name="Paul Ross R."/>
            <person name="Yang R."/>
            <person name="Briner A.E."/>
            <person name="Felis G.E."/>
            <person name="de Vos W.M."/>
            <person name="Barrangou R."/>
            <person name="Klaenhammer T.R."/>
            <person name="Caufield P.W."/>
            <person name="Cui Y."/>
            <person name="Zhang H."/>
            <person name="O'Toole P.W."/>
        </authorList>
    </citation>
    <scope>NUCLEOTIDE SEQUENCE [LARGE SCALE GENOMIC DNA]</scope>
    <source>
        <strain evidence="13 14">JCM 17158</strain>
    </source>
</reference>
<evidence type="ECO:0000256" key="7">
    <source>
        <dbReference type="ARBA" id="ARBA00022833"/>
    </source>
</evidence>
<comment type="similarity">
    <text evidence="2">Belongs to the ROK (NagC/XylR) family.</text>
</comment>
<dbReference type="Pfam" id="PF00480">
    <property type="entry name" value="ROK"/>
    <property type="match status" value="1"/>
</dbReference>
<dbReference type="CDD" id="cd24067">
    <property type="entry name" value="ASKHA_NBD_ROK_BsFRK-like"/>
    <property type="match status" value="1"/>
</dbReference>
<keyword evidence="9" id="KW-0460">Magnesium</keyword>
<evidence type="ECO:0000256" key="6">
    <source>
        <dbReference type="ARBA" id="ARBA00022777"/>
    </source>
</evidence>